<proteinExistence type="predicted"/>
<protein>
    <recommendedName>
        <fullName evidence="1">DUF5641 domain-containing protein</fullName>
    </recommendedName>
</protein>
<organism evidence="2 3">
    <name type="scientific">Nephila pilipes</name>
    <name type="common">Giant wood spider</name>
    <name type="synonym">Nephila maculata</name>
    <dbReference type="NCBI Taxonomy" id="299642"/>
    <lineage>
        <taxon>Eukaryota</taxon>
        <taxon>Metazoa</taxon>
        <taxon>Ecdysozoa</taxon>
        <taxon>Arthropoda</taxon>
        <taxon>Chelicerata</taxon>
        <taxon>Arachnida</taxon>
        <taxon>Araneae</taxon>
        <taxon>Araneomorphae</taxon>
        <taxon>Entelegynae</taxon>
        <taxon>Araneoidea</taxon>
        <taxon>Nephilidae</taxon>
        <taxon>Nephila</taxon>
    </lineage>
</organism>
<name>A0A8X6QAX6_NEPPI</name>
<evidence type="ECO:0000313" key="3">
    <source>
        <dbReference type="Proteomes" id="UP000887013"/>
    </source>
</evidence>
<comment type="caution">
    <text evidence="2">The sequence shown here is derived from an EMBL/GenBank/DDBJ whole genome shotgun (WGS) entry which is preliminary data.</text>
</comment>
<keyword evidence="3" id="KW-1185">Reference proteome</keyword>
<dbReference type="OrthoDB" id="6430873at2759"/>
<dbReference type="InterPro" id="IPR040676">
    <property type="entry name" value="DUF5641"/>
</dbReference>
<feature type="domain" description="DUF5641" evidence="1">
    <location>
        <begin position="46"/>
        <end position="120"/>
    </location>
</feature>
<evidence type="ECO:0000313" key="2">
    <source>
        <dbReference type="EMBL" id="GFU05037.1"/>
    </source>
</evidence>
<dbReference type="Proteomes" id="UP000887013">
    <property type="component" value="Unassembled WGS sequence"/>
</dbReference>
<dbReference type="EMBL" id="BMAW01123819">
    <property type="protein sequence ID" value="GFU05037.1"/>
    <property type="molecule type" value="Genomic_DNA"/>
</dbReference>
<gene>
    <name evidence="2" type="ORF">NPIL_476231</name>
</gene>
<sequence length="129" mass="15082">MRSSRFNFNTHDPKVKLQVKAYVLEKLTVPLTGKNYFNIHQHEALRSIANMKSDFWKKWCSDFFSFRQPCKECQEVQQNAKKDDIVLVKVEGPPGSWLIVRILEVLPGNYELIRVASMKPRTPFTIVKL</sequence>
<accession>A0A8X6QAX6</accession>
<reference evidence="2" key="1">
    <citation type="submission" date="2020-08" db="EMBL/GenBank/DDBJ databases">
        <title>Multicomponent nature underlies the extraordinary mechanical properties of spider dragline silk.</title>
        <authorList>
            <person name="Kono N."/>
            <person name="Nakamura H."/>
            <person name="Mori M."/>
            <person name="Yoshida Y."/>
            <person name="Ohtoshi R."/>
            <person name="Malay A.D."/>
            <person name="Moran D.A.P."/>
            <person name="Tomita M."/>
            <person name="Numata K."/>
            <person name="Arakawa K."/>
        </authorList>
    </citation>
    <scope>NUCLEOTIDE SEQUENCE</scope>
</reference>
<dbReference type="Pfam" id="PF18701">
    <property type="entry name" value="DUF5641"/>
    <property type="match status" value="1"/>
</dbReference>
<dbReference type="AlphaFoldDB" id="A0A8X6QAX6"/>
<evidence type="ECO:0000259" key="1">
    <source>
        <dbReference type="Pfam" id="PF18701"/>
    </source>
</evidence>